<gene>
    <name evidence="2" type="ORF">SAMN02745775_104185</name>
</gene>
<feature type="transmembrane region" description="Helical" evidence="1">
    <location>
        <begin position="104"/>
        <end position="125"/>
    </location>
</feature>
<feature type="transmembrane region" description="Helical" evidence="1">
    <location>
        <begin position="79"/>
        <end position="98"/>
    </location>
</feature>
<dbReference type="STRING" id="1123062.SAMN02745775_104185"/>
<sequence>MFTTRLMPTRFLRLSLLADAAASGATGLLLAAGADALAAPFGLPAPLLRGVGLFFLPWAALVAWLGLAAAPPCNAVRLVVWLNLAWVAESGLGIALLGPTTLGTAFIAVQAAAVLGLAIAQAAALRQAKRAEALA</sequence>
<protein>
    <submittedName>
        <fullName evidence="2">Uncharacterized protein</fullName>
    </submittedName>
</protein>
<keyword evidence="1" id="KW-1133">Transmembrane helix</keyword>
<dbReference type="AlphaFoldDB" id="A0A1I4AWU5"/>
<keyword evidence="1" id="KW-0472">Membrane</keyword>
<accession>A0A1I4AWU5</accession>
<organism evidence="2 3">
    <name type="scientific">Falsiroseomonas stagni DSM 19981</name>
    <dbReference type="NCBI Taxonomy" id="1123062"/>
    <lineage>
        <taxon>Bacteria</taxon>
        <taxon>Pseudomonadati</taxon>
        <taxon>Pseudomonadota</taxon>
        <taxon>Alphaproteobacteria</taxon>
        <taxon>Acetobacterales</taxon>
        <taxon>Roseomonadaceae</taxon>
        <taxon>Falsiroseomonas</taxon>
    </lineage>
</organism>
<evidence type="ECO:0000313" key="3">
    <source>
        <dbReference type="Proteomes" id="UP000199473"/>
    </source>
</evidence>
<keyword evidence="3" id="KW-1185">Reference proteome</keyword>
<proteinExistence type="predicted"/>
<name>A0A1I4AWU5_9PROT</name>
<dbReference type="Proteomes" id="UP000199473">
    <property type="component" value="Unassembled WGS sequence"/>
</dbReference>
<dbReference type="RefSeq" id="WP_175533907.1">
    <property type="nucleotide sequence ID" value="NZ_FOSQ01000004.1"/>
</dbReference>
<evidence type="ECO:0000256" key="1">
    <source>
        <dbReference type="SAM" id="Phobius"/>
    </source>
</evidence>
<reference evidence="2 3" key="1">
    <citation type="submission" date="2016-10" db="EMBL/GenBank/DDBJ databases">
        <authorList>
            <person name="de Groot N.N."/>
        </authorList>
    </citation>
    <scope>NUCLEOTIDE SEQUENCE [LARGE SCALE GENOMIC DNA]</scope>
    <source>
        <strain evidence="2 3">DSM 19981</strain>
    </source>
</reference>
<keyword evidence="1" id="KW-0812">Transmembrane</keyword>
<dbReference type="EMBL" id="FOSQ01000004">
    <property type="protein sequence ID" value="SFK60086.1"/>
    <property type="molecule type" value="Genomic_DNA"/>
</dbReference>
<feature type="transmembrane region" description="Helical" evidence="1">
    <location>
        <begin position="48"/>
        <end position="67"/>
    </location>
</feature>
<evidence type="ECO:0000313" key="2">
    <source>
        <dbReference type="EMBL" id="SFK60086.1"/>
    </source>
</evidence>